<protein>
    <submittedName>
        <fullName evidence="2">Aminoglycoside phosphotransferase</fullName>
    </submittedName>
</protein>
<evidence type="ECO:0000259" key="1">
    <source>
        <dbReference type="Pfam" id="PF01636"/>
    </source>
</evidence>
<dbReference type="EMBL" id="SSGD01000056">
    <property type="protein sequence ID" value="TXI56312.1"/>
    <property type="molecule type" value="Genomic_DNA"/>
</dbReference>
<dbReference type="Pfam" id="PF01636">
    <property type="entry name" value="APH"/>
    <property type="match status" value="1"/>
</dbReference>
<keyword evidence="2" id="KW-0808">Transferase</keyword>
<feature type="domain" description="Aminoglycoside phosphotransferase" evidence="1">
    <location>
        <begin position="26"/>
        <end position="253"/>
    </location>
</feature>
<evidence type="ECO:0000313" key="2">
    <source>
        <dbReference type="EMBL" id="TXI56312.1"/>
    </source>
</evidence>
<gene>
    <name evidence="2" type="ORF">E6Q54_10825</name>
</gene>
<dbReference type="PANTHER" id="PTHR21310">
    <property type="entry name" value="AMINOGLYCOSIDE PHOSPHOTRANSFERASE-RELATED-RELATED"/>
    <property type="match status" value="1"/>
</dbReference>
<dbReference type="Proteomes" id="UP000321797">
    <property type="component" value="Unassembled WGS sequence"/>
</dbReference>
<dbReference type="CDD" id="cd05152">
    <property type="entry name" value="MPH2"/>
    <property type="match status" value="1"/>
</dbReference>
<evidence type="ECO:0000313" key="3">
    <source>
        <dbReference type="Proteomes" id="UP000321797"/>
    </source>
</evidence>
<organism evidence="2 3">
    <name type="scientific">Mycolicibacter arupensis</name>
    <dbReference type="NCBI Taxonomy" id="342002"/>
    <lineage>
        <taxon>Bacteria</taxon>
        <taxon>Bacillati</taxon>
        <taxon>Actinomycetota</taxon>
        <taxon>Actinomycetes</taxon>
        <taxon>Mycobacteriales</taxon>
        <taxon>Mycobacteriaceae</taxon>
        <taxon>Mycolicibacter</taxon>
    </lineage>
</organism>
<dbReference type="AlphaFoldDB" id="A0A5C7Y416"/>
<dbReference type="InterPro" id="IPR051678">
    <property type="entry name" value="AGP_Transferase"/>
</dbReference>
<sequence>MSTLDDIIAVAASRGLKVGSGDAALNEAGLDYRVVIATDEDGCRWVLRVPRRADVAQGMPAETRILNLVGPALAKDGVAVPDWKICTPELVAYPALPGAPGLTLTHDGEPDWHIDPAGRDYAIRLGHLLARLHSVTREQAEAAGVEVRTAEQVRQSWRDDIRTVRAEFAVASELAEAWESWLADDTCWPDRTVMTHGEIYPAHVLLAEDGTITGVLDWTTARVDDPARDLAAQYGAAGEEMLHVTLQAYTQAGGHVYRGMAEQARHLWDASPIGYALYALTTQAEGDLAAAAAMLNPPG</sequence>
<dbReference type="Gene3D" id="3.30.200.20">
    <property type="entry name" value="Phosphorylase Kinase, domain 1"/>
    <property type="match status" value="1"/>
</dbReference>
<dbReference type="PANTHER" id="PTHR21310:SF15">
    <property type="entry name" value="AMINOGLYCOSIDE PHOSPHOTRANSFERASE DOMAIN-CONTAINING PROTEIN"/>
    <property type="match status" value="1"/>
</dbReference>
<proteinExistence type="predicted"/>
<dbReference type="Gene3D" id="3.90.1200.10">
    <property type="match status" value="1"/>
</dbReference>
<accession>A0A5C7Y416</accession>
<dbReference type="InterPro" id="IPR011009">
    <property type="entry name" value="Kinase-like_dom_sf"/>
</dbReference>
<comment type="caution">
    <text evidence="2">The sequence shown here is derived from an EMBL/GenBank/DDBJ whole genome shotgun (WGS) entry which is preliminary data.</text>
</comment>
<name>A0A5C7Y416_9MYCO</name>
<reference evidence="2 3" key="1">
    <citation type="submission" date="2018-09" db="EMBL/GenBank/DDBJ databases">
        <title>Metagenome Assembled Genomes from an Advanced Water Purification Facility.</title>
        <authorList>
            <person name="Stamps B.W."/>
            <person name="Spear J.R."/>
        </authorList>
    </citation>
    <scope>NUCLEOTIDE SEQUENCE [LARGE SCALE GENOMIC DNA]</scope>
    <source>
        <strain evidence="2">Bin_29_2</strain>
    </source>
</reference>
<dbReference type="SUPFAM" id="SSF56112">
    <property type="entry name" value="Protein kinase-like (PK-like)"/>
    <property type="match status" value="1"/>
</dbReference>
<dbReference type="InterPro" id="IPR002575">
    <property type="entry name" value="Aminoglycoside_PTrfase"/>
</dbReference>
<dbReference type="GO" id="GO:0016740">
    <property type="term" value="F:transferase activity"/>
    <property type="evidence" value="ECO:0007669"/>
    <property type="project" value="UniProtKB-KW"/>
</dbReference>
<dbReference type="RefSeq" id="WP_149773065.1">
    <property type="nucleotide sequence ID" value="NZ_SSGD01000056.1"/>
</dbReference>